<name>A0ABS1CG87_9GAMM</name>
<evidence type="ECO:0000256" key="4">
    <source>
        <dbReference type="ARBA" id="ARBA00016274"/>
    </source>
</evidence>
<evidence type="ECO:0000313" key="8">
    <source>
        <dbReference type="Proteomes" id="UP000748752"/>
    </source>
</evidence>
<keyword evidence="8" id="KW-1185">Reference proteome</keyword>
<evidence type="ECO:0000256" key="2">
    <source>
        <dbReference type="ARBA" id="ARBA00008351"/>
    </source>
</evidence>
<accession>A0ABS1CG87</accession>
<dbReference type="HAMAP" id="MF_00529">
    <property type="entry name" value="NifW"/>
    <property type="match status" value="1"/>
</dbReference>
<gene>
    <name evidence="6" type="primary">nifW</name>
    <name evidence="7" type="ORF">CKO31_09295</name>
</gene>
<keyword evidence="5 6" id="KW-0535">Nitrogen fixation</keyword>
<comment type="similarity">
    <text evidence="2 6">Belongs to the NifW family.</text>
</comment>
<dbReference type="EMBL" id="NRRV01000019">
    <property type="protein sequence ID" value="MBK1630932.1"/>
    <property type="molecule type" value="Genomic_DNA"/>
</dbReference>
<dbReference type="Pfam" id="PF03206">
    <property type="entry name" value="NifW"/>
    <property type="match status" value="1"/>
</dbReference>
<dbReference type="RefSeq" id="WP_200236322.1">
    <property type="nucleotide sequence ID" value="NZ_NRRV01000019.1"/>
</dbReference>
<dbReference type="InterPro" id="IPR004893">
    <property type="entry name" value="NifW"/>
</dbReference>
<proteinExistence type="inferred from homology"/>
<organism evidence="7 8">
    <name type="scientific">Thiohalocapsa halophila</name>
    <dbReference type="NCBI Taxonomy" id="69359"/>
    <lineage>
        <taxon>Bacteria</taxon>
        <taxon>Pseudomonadati</taxon>
        <taxon>Pseudomonadota</taxon>
        <taxon>Gammaproteobacteria</taxon>
        <taxon>Chromatiales</taxon>
        <taxon>Chromatiaceae</taxon>
        <taxon>Thiohalocapsa</taxon>
    </lineage>
</organism>
<sequence>MTATAIPPQTLDDFEDALEELESAEDFLTFFAVPYDPAVVHVNRLHILQRFHDYLDAEDETPAEPTARFERYAALLTAAYQDFVASDARTEKVFAVFRMHEPRTVSVGLDELLAARPKTSDEGPADHAS</sequence>
<evidence type="ECO:0000313" key="7">
    <source>
        <dbReference type="EMBL" id="MBK1630932.1"/>
    </source>
</evidence>
<evidence type="ECO:0000256" key="1">
    <source>
        <dbReference type="ARBA" id="ARBA00002247"/>
    </source>
</evidence>
<comment type="function">
    <text evidence="1 6">May protect the nitrogenase Fe-Mo protein from oxidative damage.</text>
</comment>
<reference evidence="7 8" key="1">
    <citation type="journal article" date="2020" name="Microorganisms">
        <title>Osmotic Adaptation and Compatible Solute Biosynthesis of Phototrophic Bacteria as Revealed from Genome Analyses.</title>
        <authorList>
            <person name="Imhoff J.F."/>
            <person name="Rahn T."/>
            <person name="Kunzel S."/>
            <person name="Keller A."/>
            <person name="Neulinger S.C."/>
        </authorList>
    </citation>
    <scope>NUCLEOTIDE SEQUENCE [LARGE SCALE GENOMIC DNA]</scope>
    <source>
        <strain evidence="7 8">DSM 6210</strain>
    </source>
</reference>
<comment type="caution">
    <text evidence="7">The sequence shown here is derived from an EMBL/GenBank/DDBJ whole genome shotgun (WGS) entry which is preliminary data.</text>
</comment>
<evidence type="ECO:0000256" key="6">
    <source>
        <dbReference type="HAMAP-Rule" id="MF_00529"/>
    </source>
</evidence>
<dbReference type="Proteomes" id="UP000748752">
    <property type="component" value="Unassembled WGS sequence"/>
</dbReference>
<evidence type="ECO:0000256" key="5">
    <source>
        <dbReference type="ARBA" id="ARBA00023231"/>
    </source>
</evidence>
<evidence type="ECO:0000256" key="3">
    <source>
        <dbReference type="ARBA" id="ARBA00011284"/>
    </source>
</evidence>
<protein>
    <recommendedName>
        <fullName evidence="4 6">Nitrogenase-stabilizing/protective protein NifW</fullName>
    </recommendedName>
</protein>
<comment type="subunit">
    <text evidence="3 6">Homotrimer; associates with NifD.</text>
</comment>